<dbReference type="GO" id="GO:0005525">
    <property type="term" value="F:GTP binding"/>
    <property type="evidence" value="ECO:0007669"/>
    <property type="project" value="InterPro"/>
</dbReference>
<evidence type="ECO:0000313" key="2">
    <source>
        <dbReference type="EMBL" id="MXQ65685.1"/>
    </source>
</evidence>
<evidence type="ECO:0000259" key="1">
    <source>
        <dbReference type="Pfam" id="PF01926"/>
    </source>
</evidence>
<reference evidence="2 3" key="1">
    <citation type="submission" date="2019-12" db="EMBL/GenBank/DDBJ databases">
        <title>Nocardia macrotermitis sp. nov. and Nocardia aurantia sp. nov., isolated from the gut of the fungus growing-termite Macrotermes natalensis.</title>
        <authorList>
            <person name="Christine B."/>
            <person name="Rene B."/>
        </authorList>
    </citation>
    <scope>NUCLEOTIDE SEQUENCE [LARGE SCALE GENOMIC DNA]</scope>
    <source>
        <strain evidence="2 3">DSM 102126</strain>
    </source>
</reference>
<dbReference type="AlphaFoldDB" id="A0A6I4WBP8"/>
<gene>
    <name evidence="2" type="ORF">GQ466_16780</name>
</gene>
<dbReference type="Pfam" id="PF01926">
    <property type="entry name" value="MMR_HSR1"/>
    <property type="match status" value="1"/>
</dbReference>
<dbReference type="InterPro" id="IPR027417">
    <property type="entry name" value="P-loop_NTPase"/>
</dbReference>
<name>A0A6I4WBP8_9ACTN</name>
<dbReference type="EMBL" id="WUTW01000002">
    <property type="protein sequence ID" value="MXQ65685.1"/>
    <property type="molecule type" value="Genomic_DNA"/>
</dbReference>
<dbReference type="SUPFAM" id="SSF52540">
    <property type="entry name" value="P-loop containing nucleoside triphosphate hydrolases"/>
    <property type="match status" value="1"/>
</dbReference>
<evidence type="ECO:0000313" key="3">
    <source>
        <dbReference type="Proteomes" id="UP000431901"/>
    </source>
</evidence>
<dbReference type="InterPro" id="IPR006073">
    <property type="entry name" value="GTP-bd"/>
</dbReference>
<dbReference type="RefSeq" id="WP_161103746.1">
    <property type="nucleotide sequence ID" value="NZ_JBHLYI010000006.1"/>
</dbReference>
<dbReference type="Gene3D" id="3.40.50.300">
    <property type="entry name" value="P-loop containing nucleotide triphosphate hydrolases"/>
    <property type="match status" value="1"/>
</dbReference>
<protein>
    <submittedName>
        <fullName evidence="2">GTP-binding protein</fullName>
    </submittedName>
</protein>
<accession>A0A6I4WBP8</accession>
<dbReference type="OrthoDB" id="4350356at2"/>
<dbReference type="Proteomes" id="UP000431901">
    <property type="component" value="Unassembled WGS sequence"/>
</dbReference>
<keyword evidence="3" id="KW-1185">Reference proteome</keyword>
<sequence>MSEQQDPRAEILAALREEVENRPPRIGVIGVSGTGKSSTINTLFRTDLATSDTVAQTKEFEDVALSVRFNADGDTGADPGDDRPHVRLRVVDAPGLGEDVALDGAYLDLYRKNLPACDVVLWVTAARNRAIALDQMYLEQLREFHDRMVFGVNQLDLVEPMDWRPAYNVPSRAQEDNIKEIEADRAAHLAAVLGRDPVVIGYSSRRGYRMEHLFKAILDACPEDRRWIYAGLKNFSHLDFLPLETRNKPIFRATQRLAKILNAPKH</sequence>
<feature type="domain" description="G" evidence="1">
    <location>
        <begin position="25"/>
        <end position="153"/>
    </location>
</feature>
<organism evidence="2 3">
    <name type="scientific">Actinomadura rayongensis</name>
    <dbReference type="NCBI Taxonomy" id="1429076"/>
    <lineage>
        <taxon>Bacteria</taxon>
        <taxon>Bacillati</taxon>
        <taxon>Actinomycetota</taxon>
        <taxon>Actinomycetes</taxon>
        <taxon>Streptosporangiales</taxon>
        <taxon>Thermomonosporaceae</taxon>
        <taxon>Actinomadura</taxon>
    </lineage>
</organism>
<comment type="caution">
    <text evidence="2">The sequence shown here is derived from an EMBL/GenBank/DDBJ whole genome shotgun (WGS) entry which is preliminary data.</text>
</comment>
<proteinExistence type="predicted"/>